<dbReference type="RefSeq" id="WP_003678552.1">
    <property type="nucleotide sequence ID" value="NZ_ACDY02000030.1"/>
</dbReference>
<feature type="non-terminal residue" evidence="1">
    <location>
        <position position="250"/>
    </location>
</feature>
<comment type="caution">
    <text evidence="1">The sequence shown here is derived from an EMBL/GenBank/DDBJ whole genome shotgun (WGS) entry which is preliminary data.</text>
</comment>
<protein>
    <submittedName>
        <fullName evidence="1">Uncharacterized protein</fullName>
    </submittedName>
</protein>
<dbReference type="STRING" id="546262.NEICINOT_05184"/>
<sequence length="250" mass="25193">RTGTNGTDGKSAYDLWKAKDGNANKSEADFLASLKGDKGENGTNGTDGKSAYDLWKAKDGNANKSEADFLASLKGADGAAGEKGADGKSAYDIWKAKDGNANKSEADFLASLKGDKGEAGTVDTDGTTINVTGGKVSAVTGAIENNAGNAKAKNGDGAKLTTVANVADAINAAKTVVTNADNTTNVNLDKDGKTYKVAARVADDKGLEKTDSGLVVKAGNGVEVGSDGVGVKTKKNGGIIVDKDGLSVDL</sequence>
<dbReference type="Proteomes" id="UP000003294">
    <property type="component" value="Unassembled WGS sequence"/>
</dbReference>
<evidence type="ECO:0000313" key="1">
    <source>
        <dbReference type="EMBL" id="EEZ70708.1"/>
    </source>
</evidence>
<name>D0W657_NEICI</name>
<feature type="non-terminal residue" evidence="1">
    <location>
        <position position="1"/>
    </location>
</feature>
<organism evidence="1 2">
    <name type="scientific">Neisseria cinerea ATCC 14685</name>
    <dbReference type="NCBI Taxonomy" id="546262"/>
    <lineage>
        <taxon>Bacteria</taxon>
        <taxon>Pseudomonadati</taxon>
        <taxon>Pseudomonadota</taxon>
        <taxon>Betaproteobacteria</taxon>
        <taxon>Neisseriales</taxon>
        <taxon>Neisseriaceae</taxon>
        <taxon>Neisseria</taxon>
    </lineage>
</organism>
<accession>D0W657</accession>
<dbReference type="EMBL" id="ACDY02000030">
    <property type="protein sequence ID" value="EEZ70708.1"/>
    <property type="molecule type" value="Genomic_DNA"/>
</dbReference>
<gene>
    <name evidence="1" type="ORF">NEICINOT_05184</name>
</gene>
<proteinExistence type="predicted"/>
<reference evidence="1 2" key="1">
    <citation type="submission" date="2009-10" db="EMBL/GenBank/DDBJ databases">
        <authorList>
            <person name="Weinstock G."/>
            <person name="Sodergren E."/>
            <person name="Clifton S."/>
            <person name="Fulton L."/>
            <person name="Fulton B."/>
            <person name="Courtney L."/>
            <person name="Fronick C."/>
            <person name="Harrison M."/>
            <person name="Strong C."/>
            <person name="Farmer C."/>
            <person name="Delahaunty K."/>
            <person name="Markovic C."/>
            <person name="Hall O."/>
            <person name="Minx P."/>
            <person name="Tomlinson C."/>
            <person name="Mitreva M."/>
            <person name="Nelson J."/>
            <person name="Hou S."/>
            <person name="Wollam A."/>
            <person name="Pepin K.H."/>
            <person name="Johnson M."/>
            <person name="Bhonagiri V."/>
            <person name="Nash W.E."/>
            <person name="Warren W."/>
            <person name="Chinwalla A."/>
            <person name="Mardis E.R."/>
            <person name="Wilson R.K."/>
        </authorList>
    </citation>
    <scope>NUCLEOTIDE SEQUENCE [LARGE SCALE GENOMIC DNA]</scope>
    <source>
        <strain evidence="1 2">ATCC 14685</strain>
    </source>
</reference>
<dbReference type="AlphaFoldDB" id="D0W657"/>
<evidence type="ECO:0000313" key="2">
    <source>
        <dbReference type="Proteomes" id="UP000003294"/>
    </source>
</evidence>